<feature type="region of interest" description="Disordered" evidence="2">
    <location>
        <begin position="597"/>
        <end position="644"/>
    </location>
</feature>
<feature type="compositionally biased region" description="Basic residues" evidence="2">
    <location>
        <begin position="372"/>
        <end position="381"/>
    </location>
</feature>
<feature type="region of interest" description="Disordered" evidence="2">
    <location>
        <begin position="159"/>
        <end position="255"/>
    </location>
</feature>
<evidence type="ECO:0000313" key="6">
    <source>
        <dbReference type="RefSeq" id="XP_058974049.1"/>
    </source>
</evidence>
<evidence type="ECO:0000256" key="3">
    <source>
        <dbReference type="SAM" id="Phobius"/>
    </source>
</evidence>
<dbReference type="Proteomes" id="UP001652621">
    <property type="component" value="Unplaced"/>
</dbReference>
<evidence type="ECO:0000256" key="2">
    <source>
        <dbReference type="SAM" id="MobiDB-lite"/>
    </source>
</evidence>
<feature type="domain" description="Fibronectin type-III" evidence="4">
    <location>
        <begin position="1222"/>
        <end position="1326"/>
    </location>
</feature>
<sequence>MLTSKRRKSSALRAAAASSSISHLMAALICGLVFLSAGIQTQAAPAEGNASMDDANTMANVNSFVAATTTMANDAAADAGAAVTDPSSLAAKNSDVGGDVTATTIMPMMAGELQNNNNHQHSHQENTNTSSDSISGSSVHMSQMDVEAKAIETTTMDLSANNASSMTPFEITTDSSASSTSTSSSTATETTTPASTLPSSTTMSAVPLDLSSSSSSSSSSSTALPPTITTTTSVDASSKTESNSDSSPKSFETTMPPHMAMETTMTMPQHEDSSSAQVVDQTSTTSASSSASTTTTETNHPIETTNEGETSLPMTTIEPITTTEPTTTPTIAAAHNGFNEIESKVEMATEEKKMPLPEVSDSNQMEEEQHHGHDHQHHHHHLETGVDHIQHIAVDHKTEQMMDVVTATDVPMITTPHSQEHFNQISQEPDDADAKDLNNIRHPVTLITASQSEETTDKDNDSSMKSLEDTEDPYHAHILSESHDRLAEHEDYQMISSTEDAMDVSSVATASTATTQSADKTNAFADIHTDGIVVSHENEATAKPVAEHNETNEGRARAINLSSEDGMAPTSMDSTTSTTPAGPIISIVEGLQHHMHDHQPEHSHDHAAHDHSHHIHHGDGSGDNLTSTTTATSSSGDSAERNHEMPSVHYVFNGEGRSVDSSISAEDDLSHLNYHYNFVTTERVHDPQSEQKNAAINDLSNVSMEDDDKSQEYQQHQHQHNVFGVSENRQEDHMMITTTPTPASTLDSMASTTTTTAAPDTTTTATPLLDSTSESHMKITEITAAGDVMHRECLADGQSYKNGENMERGCDERCTCNRGEWICSPRCQGKTFKRGTMAAAMATMMSDEEQSKCREIAVEDDECCSRMECSTNEDAFLPTQSSTMHTDDDDDDEAMNEHPPKMENATKKHESATGGVGKAEAEKKPTANAFYPTLDGKPPKSGAPSPPFGFDYKTEKHEKHDKHDKHAKKPPVPVKPQQNDVKYDVHEPQEDDIPVHQHPGLGPGYVPVHLTHGGVAISPYDSVNYNQNLAPQHPGPQGPYGPFYHNEAFNPYEQYDLNPNGIPQGKPPAPTSQSDLFNIIGAGVPGGGKLGQSNLPPHVRIEHILQHLQQNVNPAVQNGAAPQGPFVHVNTSGAGGQAPQYVPIVHSGLPPPPPGHGIAIVDGQPVSYGGYPVIPGVGPVPTHLGHNAGHASTTTANGLQTQSSEHGAVTKTQKTGFNNLQPDIEVHTLEAIDARTVRIVFTVPQVYVNLHGRVELRYTNGPGNDTSKWDQQIFAPPEDLIATSQMEFDLPSLEPNSLYKIKITLILRDLNSQPTSSIYTVKTPAERTITPPPPPSDYRPDFQDIFKTVEDPELNVSETNSTWLHLTWKKLSDDHLDYVDGIQLRYKELTGMIYSSTPLIHRSLTSYTIENLQPDTGYEIGLYYIPLTGHGGEMRAGHMIKVRTSPKVDVFAFDVTVNVTKIKAQSVEVTWSGVPYPEDKYVNIYRAIYQSDSGKEDSSVFKVAKRDSSTGTLIMDLKPGTKYRLWLEMYMTNGKIKKSNVVNFITKPGGNAAPGKTGKLLHAGVDQPVGDYYGPLVVVSVVAALAIMSTLVLLLILTRRRVHQTASITPPRKSDAAYDNPSYKVDIQQETMNL</sequence>
<feature type="region of interest" description="Disordered" evidence="2">
    <location>
        <begin position="359"/>
        <end position="381"/>
    </location>
</feature>
<keyword evidence="1" id="KW-0732">Signal</keyword>
<evidence type="ECO:0000313" key="5">
    <source>
        <dbReference type="Proteomes" id="UP001652621"/>
    </source>
</evidence>
<feature type="compositionally biased region" description="Low complexity" evidence="2">
    <location>
        <begin position="570"/>
        <end position="579"/>
    </location>
</feature>
<gene>
    <name evidence="6" type="primary">LOC101901263</name>
</gene>
<dbReference type="InterPro" id="IPR013783">
    <property type="entry name" value="Ig-like_fold"/>
</dbReference>
<feature type="region of interest" description="Disordered" evidence="2">
    <location>
        <begin position="267"/>
        <end position="311"/>
    </location>
</feature>
<accession>A0ABM3UKJ3</accession>
<dbReference type="InterPro" id="IPR003961">
    <property type="entry name" value="FN3_dom"/>
</dbReference>
<dbReference type="PANTHER" id="PTHR11348">
    <property type="entry name" value="CONNECTIVE TISSUE GROWTH FACTOR-RELATED"/>
    <property type="match status" value="1"/>
</dbReference>
<dbReference type="Pfam" id="PF00041">
    <property type="entry name" value="fn3"/>
    <property type="match status" value="1"/>
</dbReference>
<feature type="compositionally biased region" description="Low complexity" evidence="2">
    <location>
        <begin position="282"/>
        <end position="307"/>
    </location>
</feature>
<feature type="compositionally biased region" description="Low complexity" evidence="2">
    <location>
        <begin position="172"/>
        <end position="237"/>
    </location>
</feature>
<feature type="compositionally biased region" description="Basic and acidic residues" evidence="2">
    <location>
        <begin position="455"/>
        <end position="468"/>
    </location>
</feature>
<proteinExistence type="predicted"/>
<feature type="domain" description="Fibronectin type-III" evidence="4">
    <location>
        <begin position="1348"/>
        <end position="1447"/>
    </location>
</feature>
<feature type="compositionally biased region" description="Basic residues" evidence="2">
    <location>
        <begin position="959"/>
        <end position="969"/>
    </location>
</feature>
<dbReference type="RefSeq" id="XP_058974049.1">
    <property type="nucleotide sequence ID" value="XM_059118066.1"/>
</dbReference>
<feature type="compositionally biased region" description="Polar residues" evidence="2">
    <location>
        <begin position="875"/>
        <end position="884"/>
    </location>
</feature>
<feature type="region of interest" description="Disordered" evidence="2">
    <location>
        <begin position="875"/>
        <end position="978"/>
    </location>
</feature>
<keyword evidence="5" id="KW-1185">Reference proteome</keyword>
<evidence type="ECO:0000256" key="1">
    <source>
        <dbReference type="ARBA" id="ARBA00022729"/>
    </source>
</evidence>
<feature type="region of interest" description="Disordered" evidence="2">
    <location>
        <begin position="560"/>
        <end position="582"/>
    </location>
</feature>
<feature type="compositionally biased region" description="Basic and acidic residues" evidence="2">
    <location>
        <begin position="895"/>
        <end position="911"/>
    </location>
</feature>
<feature type="region of interest" description="Disordered" evidence="2">
    <location>
        <begin position="448"/>
        <end position="468"/>
    </location>
</feature>
<dbReference type="SMART" id="SM00060">
    <property type="entry name" value="FN3"/>
    <property type="match status" value="3"/>
</dbReference>
<feature type="domain" description="Fibronectin type-III" evidence="4">
    <location>
        <begin position="1453"/>
        <end position="1549"/>
    </location>
</feature>
<dbReference type="PANTHER" id="PTHR11348:SF34">
    <property type="entry name" value="EPIDERMAL CELL SURFACE RECEPTOR-RELATED"/>
    <property type="match status" value="1"/>
</dbReference>
<keyword evidence="3" id="KW-0472">Membrane</keyword>
<keyword evidence="3" id="KW-0812">Transmembrane</keyword>
<dbReference type="InterPro" id="IPR050941">
    <property type="entry name" value="CCN"/>
</dbReference>
<dbReference type="InterPro" id="IPR036116">
    <property type="entry name" value="FN3_sf"/>
</dbReference>
<dbReference type="SUPFAM" id="SSF49265">
    <property type="entry name" value="Fibronectin type III"/>
    <property type="match status" value="1"/>
</dbReference>
<keyword evidence="6" id="KW-0675">Receptor</keyword>
<feature type="compositionally biased region" description="Polar residues" evidence="2">
    <location>
        <begin position="239"/>
        <end position="253"/>
    </location>
</feature>
<dbReference type="Gene3D" id="2.60.40.10">
    <property type="entry name" value="Immunoglobulins"/>
    <property type="match status" value="2"/>
</dbReference>
<feature type="compositionally biased region" description="Low complexity" evidence="2">
    <location>
        <begin position="622"/>
        <end position="637"/>
    </location>
</feature>
<dbReference type="GeneID" id="101901263"/>
<organism evidence="5 6">
    <name type="scientific">Musca domestica</name>
    <name type="common">House fly</name>
    <dbReference type="NCBI Taxonomy" id="7370"/>
    <lineage>
        <taxon>Eukaryota</taxon>
        <taxon>Metazoa</taxon>
        <taxon>Ecdysozoa</taxon>
        <taxon>Arthropoda</taxon>
        <taxon>Hexapoda</taxon>
        <taxon>Insecta</taxon>
        <taxon>Pterygota</taxon>
        <taxon>Neoptera</taxon>
        <taxon>Endopterygota</taxon>
        <taxon>Diptera</taxon>
        <taxon>Brachycera</taxon>
        <taxon>Muscomorpha</taxon>
        <taxon>Muscoidea</taxon>
        <taxon>Muscidae</taxon>
        <taxon>Musca</taxon>
    </lineage>
</organism>
<protein>
    <submittedName>
        <fullName evidence="6">Epidermal cell surface receptor isoform X2</fullName>
    </submittedName>
</protein>
<feature type="transmembrane region" description="Helical" evidence="3">
    <location>
        <begin position="1572"/>
        <end position="1597"/>
    </location>
</feature>
<name>A0ABM3UKJ3_MUSDO</name>
<evidence type="ECO:0000259" key="4">
    <source>
        <dbReference type="PROSITE" id="PS50853"/>
    </source>
</evidence>
<feature type="compositionally biased region" description="Basic and acidic residues" evidence="2">
    <location>
        <begin position="597"/>
        <end position="610"/>
    </location>
</feature>
<feature type="region of interest" description="Disordered" evidence="2">
    <location>
        <begin position="114"/>
        <end position="141"/>
    </location>
</feature>
<reference evidence="6" key="1">
    <citation type="submission" date="2025-08" db="UniProtKB">
        <authorList>
            <consortium name="RefSeq"/>
        </authorList>
    </citation>
    <scope>IDENTIFICATION</scope>
    <source>
        <strain evidence="6">Aabys</strain>
        <tissue evidence="6">Whole body</tissue>
    </source>
</reference>
<dbReference type="PROSITE" id="PS50853">
    <property type="entry name" value="FN3"/>
    <property type="match status" value="3"/>
</dbReference>
<keyword evidence="3" id="KW-1133">Transmembrane helix</keyword>
<dbReference type="CDD" id="cd00063">
    <property type="entry name" value="FN3"/>
    <property type="match status" value="2"/>
</dbReference>